<dbReference type="CDD" id="cd19165">
    <property type="entry name" value="HemeO"/>
    <property type="match status" value="1"/>
</dbReference>
<dbReference type="PANTHER" id="PTHR10281">
    <property type="entry name" value="MEMBRANE-ASSOCIATED PROGESTERONE RECEPTOR COMPONENT-RELATED"/>
    <property type="match status" value="1"/>
</dbReference>
<evidence type="ECO:0000313" key="5">
    <source>
        <dbReference type="EMBL" id="CAE8741283.1"/>
    </source>
</evidence>
<protein>
    <recommendedName>
        <fullName evidence="4">Cytochrome b5 heme-binding domain-containing protein</fullName>
    </recommendedName>
</protein>
<dbReference type="Gene3D" id="1.20.910.10">
    <property type="entry name" value="Heme oxygenase-like"/>
    <property type="match status" value="1"/>
</dbReference>
<sequence length="486" mass="52828">TVMSKYGTIARTDGHSKWFMQKTLKEHDRSMDHPWMQMIYNQSFSISQYAAWLALNHALFAAMEAKIKAPGDDEVLDMVHEAALLRSSSLEVDLARLLGPEWRSEAEQMVSASPATRRYLEALGEDASSQWLFLSHHFLQYNAVLAGGSYLGEMVSQKLCVPHGAPGVRFYAFEGVGSGKEPARVQKYLRDFDKIEIGEEDRAKMLVAMKRIYADTEAMMTECFELNPVKGKGYKAAKEDGTDVPPPPCAEQLELDLEQLQAFKGEGGVRILMSLAGELLEISEGRELYGPGGGYAMLAGHDVTRCLATMSLEADDLDDLSWKPETPEDEETLANWRNRLKAKYPVAGKLSVTESSAPSSSQGLRKRATASSGAAPAVSAEAADGGTCPISGKVGVCPMASIMGIGGAKTAGGDKKTAGDGKASAFMGGKSMVASVQKNNSSEESLFYRLCPLHWDDKTVKMLIIVAVTSWISGIFVGWNLRKIMV</sequence>
<evidence type="ECO:0000259" key="4">
    <source>
        <dbReference type="SMART" id="SM01117"/>
    </source>
</evidence>
<name>A0A813LXW6_POLGL</name>
<evidence type="ECO:0000256" key="3">
    <source>
        <dbReference type="SAM" id="Phobius"/>
    </source>
</evidence>
<accession>A0A813LXW6</accession>
<evidence type="ECO:0000313" key="6">
    <source>
        <dbReference type="Proteomes" id="UP000626109"/>
    </source>
</evidence>
<dbReference type="InterPro" id="IPR001199">
    <property type="entry name" value="Cyt_B5-like_heme/steroid-bd"/>
</dbReference>
<keyword evidence="3" id="KW-0812">Transmembrane</keyword>
<evidence type="ECO:0000256" key="1">
    <source>
        <dbReference type="ARBA" id="ARBA00038357"/>
    </source>
</evidence>
<dbReference type="Gene3D" id="3.10.120.10">
    <property type="entry name" value="Cytochrome b5-like heme/steroid binding domain"/>
    <property type="match status" value="1"/>
</dbReference>
<dbReference type="GO" id="GO:0006788">
    <property type="term" value="P:heme oxidation"/>
    <property type="evidence" value="ECO:0007669"/>
    <property type="project" value="InterPro"/>
</dbReference>
<organism evidence="5 6">
    <name type="scientific">Polarella glacialis</name>
    <name type="common">Dinoflagellate</name>
    <dbReference type="NCBI Taxonomy" id="89957"/>
    <lineage>
        <taxon>Eukaryota</taxon>
        <taxon>Sar</taxon>
        <taxon>Alveolata</taxon>
        <taxon>Dinophyceae</taxon>
        <taxon>Suessiales</taxon>
        <taxon>Suessiaceae</taxon>
        <taxon>Polarella</taxon>
    </lineage>
</organism>
<feature type="compositionally biased region" description="Polar residues" evidence="2">
    <location>
        <begin position="352"/>
        <end position="363"/>
    </location>
</feature>
<dbReference type="SUPFAM" id="SSF55856">
    <property type="entry name" value="Cytochrome b5-like heme/steroid binding domain"/>
    <property type="match status" value="1"/>
</dbReference>
<dbReference type="GO" id="GO:0012505">
    <property type="term" value="C:endomembrane system"/>
    <property type="evidence" value="ECO:0007669"/>
    <property type="project" value="TreeGrafter"/>
</dbReference>
<gene>
    <name evidence="5" type="ORF">PGLA2088_LOCUS50385</name>
</gene>
<dbReference type="Proteomes" id="UP000626109">
    <property type="component" value="Unassembled WGS sequence"/>
</dbReference>
<dbReference type="SMART" id="SM01117">
    <property type="entry name" value="Cyt-b5"/>
    <property type="match status" value="1"/>
</dbReference>
<feature type="region of interest" description="Disordered" evidence="2">
    <location>
        <begin position="351"/>
        <end position="376"/>
    </location>
</feature>
<proteinExistence type="inferred from homology"/>
<keyword evidence="3" id="KW-1133">Transmembrane helix</keyword>
<dbReference type="InterPro" id="IPR002051">
    <property type="entry name" value="Haem_Oase"/>
</dbReference>
<dbReference type="SUPFAM" id="SSF48613">
    <property type="entry name" value="Heme oxygenase-like"/>
    <property type="match status" value="1"/>
</dbReference>
<comment type="caution">
    <text evidence="5">The sequence shown here is derived from an EMBL/GenBank/DDBJ whole genome shotgun (WGS) entry which is preliminary data.</text>
</comment>
<feature type="domain" description="Cytochrome b5 heme-binding" evidence="4">
    <location>
        <begin position="255"/>
        <end position="351"/>
    </location>
</feature>
<comment type="similarity">
    <text evidence="1">Belongs to the cytochrome b5 family. MAPR subfamily.</text>
</comment>
<dbReference type="InterPro" id="IPR016053">
    <property type="entry name" value="Haem_Oase-like"/>
</dbReference>
<dbReference type="GO" id="GO:0016020">
    <property type="term" value="C:membrane"/>
    <property type="evidence" value="ECO:0007669"/>
    <property type="project" value="TreeGrafter"/>
</dbReference>
<reference evidence="5" key="1">
    <citation type="submission" date="2021-02" db="EMBL/GenBank/DDBJ databases">
        <authorList>
            <person name="Dougan E. K."/>
            <person name="Rhodes N."/>
            <person name="Thang M."/>
            <person name="Chan C."/>
        </authorList>
    </citation>
    <scope>NUCLEOTIDE SEQUENCE</scope>
</reference>
<feature type="transmembrane region" description="Helical" evidence="3">
    <location>
        <begin position="462"/>
        <end position="481"/>
    </location>
</feature>
<keyword evidence="3" id="KW-0472">Membrane</keyword>
<dbReference type="EMBL" id="CAJNNW010037366">
    <property type="protein sequence ID" value="CAE8741283.1"/>
    <property type="molecule type" value="Genomic_DNA"/>
</dbReference>
<dbReference type="GO" id="GO:0004392">
    <property type="term" value="F:heme oxygenase (decyclizing) activity"/>
    <property type="evidence" value="ECO:0007669"/>
    <property type="project" value="InterPro"/>
</dbReference>
<dbReference type="AlphaFoldDB" id="A0A813LXW6"/>
<feature type="non-terminal residue" evidence="5">
    <location>
        <position position="1"/>
    </location>
</feature>
<dbReference type="InterPro" id="IPR036400">
    <property type="entry name" value="Cyt_B5-like_heme/steroid_sf"/>
</dbReference>
<dbReference type="InterPro" id="IPR050577">
    <property type="entry name" value="MAPR/NEUFC/NENF-like"/>
</dbReference>
<dbReference type="PANTHER" id="PTHR10281:SF76">
    <property type="entry name" value="CALCUTTA CUP-RELATED"/>
    <property type="match status" value="1"/>
</dbReference>
<evidence type="ECO:0000256" key="2">
    <source>
        <dbReference type="SAM" id="MobiDB-lite"/>
    </source>
</evidence>
<dbReference type="InterPro" id="IPR016084">
    <property type="entry name" value="Haem_Oase-like_multi-hlx"/>
</dbReference>
<dbReference type="Pfam" id="PF01126">
    <property type="entry name" value="Heme_oxygenase"/>
    <property type="match status" value="1"/>
</dbReference>